<dbReference type="AlphaFoldDB" id="A0A9X8VJA8"/>
<protein>
    <submittedName>
        <fullName evidence="1">Uncharacterized protein</fullName>
    </submittedName>
</protein>
<dbReference type="EMBL" id="SPSG01001092">
    <property type="protein sequence ID" value="TFV14126.1"/>
    <property type="molecule type" value="Genomic_DNA"/>
</dbReference>
<reference evidence="1" key="1">
    <citation type="submission" date="2019-03" db="EMBL/GenBank/DDBJ databases">
        <title>Serratia marcescens strain N2 draft genome.</title>
        <authorList>
            <person name="Yassin A."/>
            <person name="El-Kenawy N."/>
            <person name="Youssef N.H."/>
        </authorList>
    </citation>
    <scope>NUCLEOTIDE SEQUENCE [LARGE SCALE GENOMIC DNA]</scope>
    <source>
        <strain evidence="1">N2</strain>
    </source>
</reference>
<sequence length="62" mass="7104">MNNQAEIILLQLKTLNTLLGKITVSDDFDGANKLIRELENKVHDELAKKFPYSPVEPFVEVY</sequence>
<proteinExistence type="predicted"/>
<comment type="caution">
    <text evidence="1">The sequence shown here is derived from an EMBL/GenBank/DDBJ whole genome shotgun (WGS) entry which is preliminary data.</text>
</comment>
<name>A0A9X8VJA8_SERMA</name>
<gene>
    <name evidence="1" type="ORF">E0L31_08735</name>
</gene>
<organism evidence="1">
    <name type="scientific">Serratia marcescens</name>
    <dbReference type="NCBI Taxonomy" id="615"/>
    <lineage>
        <taxon>Bacteria</taxon>
        <taxon>Pseudomonadati</taxon>
        <taxon>Pseudomonadota</taxon>
        <taxon>Gammaproteobacteria</taxon>
        <taxon>Enterobacterales</taxon>
        <taxon>Yersiniaceae</taxon>
        <taxon>Serratia</taxon>
    </lineage>
</organism>
<accession>A0A9X8VJA8</accession>
<evidence type="ECO:0000313" key="1">
    <source>
        <dbReference type="EMBL" id="TFV14126.1"/>
    </source>
</evidence>
<dbReference type="RefSeq" id="WP_212562595.1">
    <property type="nucleotide sequence ID" value="NZ_SPSG02000007.1"/>
</dbReference>